<dbReference type="EMBL" id="FNHB01000001">
    <property type="protein sequence ID" value="SDL70321.1"/>
    <property type="molecule type" value="Genomic_DNA"/>
</dbReference>
<keyword evidence="3 6" id="KW-0812">Transmembrane</keyword>
<reference evidence="7 8" key="1">
    <citation type="submission" date="2016-10" db="EMBL/GenBank/DDBJ databases">
        <authorList>
            <person name="de Groot N.N."/>
        </authorList>
    </citation>
    <scope>NUCLEOTIDE SEQUENCE [LARGE SCALE GENOMIC DNA]</scope>
    <source>
        <strain evidence="7 8">DSM 1736</strain>
    </source>
</reference>
<dbReference type="STRING" id="146817.SAMN04488502_101605"/>
<dbReference type="Gene3D" id="3.30.700.10">
    <property type="entry name" value="Glycoprotein, Type 4 Pilin"/>
    <property type="match status" value="1"/>
</dbReference>
<protein>
    <submittedName>
        <fullName evidence="7">N-terminal methylation site-containing protein</fullName>
    </submittedName>
</protein>
<evidence type="ECO:0000256" key="1">
    <source>
        <dbReference type="ARBA" id="ARBA00004167"/>
    </source>
</evidence>
<dbReference type="RefSeq" id="WP_281242260.1">
    <property type="nucleotide sequence ID" value="NZ_FNHB01000001.1"/>
</dbReference>
<name>A0A1G9M8P1_9FIRM</name>
<gene>
    <name evidence="7" type="ORF">SAMN04488502_101605</name>
</gene>
<evidence type="ECO:0000256" key="3">
    <source>
        <dbReference type="ARBA" id="ARBA00022692"/>
    </source>
</evidence>
<dbReference type="PANTHER" id="PTHR30093:SF44">
    <property type="entry name" value="TYPE II SECRETION SYSTEM CORE PROTEIN G"/>
    <property type="match status" value="1"/>
</dbReference>
<dbReference type="Pfam" id="PF07963">
    <property type="entry name" value="N_methyl"/>
    <property type="match status" value="1"/>
</dbReference>
<dbReference type="NCBIfam" id="TIGR02532">
    <property type="entry name" value="IV_pilin_GFxxxE"/>
    <property type="match status" value="1"/>
</dbReference>
<evidence type="ECO:0000256" key="4">
    <source>
        <dbReference type="ARBA" id="ARBA00022989"/>
    </source>
</evidence>
<dbReference type="SUPFAM" id="SSF54523">
    <property type="entry name" value="Pili subunits"/>
    <property type="match status" value="1"/>
</dbReference>
<proteinExistence type="predicted"/>
<dbReference type="PRINTS" id="PR00813">
    <property type="entry name" value="BCTERIALGSPG"/>
</dbReference>
<evidence type="ECO:0000256" key="6">
    <source>
        <dbReference type="SAM" id="Phobius"/>
    </source>
</evidence>
<sequence length="140" mass="14460">MKMLQNVRKTMKKQQGFTLIELLVVVAIIGILAAIAIPRFVDTTATANGAKVLADLQSIDSAIQQHAAGQGINPSTVTAAMLAAYFSNGFPTPPTGAIRIRGTERTGTAYVIDGNGRATFANMTAEELANPAASGGGTTP</sequence>
<organism evidence="7 8">
    <name type="scientific">Dendrosporobacter quercicolus</name>
    <dbReference type="NCBI Taxonomy" id="146817"/>
    <lineage>
        <taxon>Bacteria</taxon>
        <taxon>Bacillati</taxon>
        <taxon>Bacillota</taxon>
        <taxon>Negativicutes</taxon>
        <taxon>Selenomonadales</taxon>
        <taxon>Sporomusaceae</taxon>
        <taxon>Dendrosporobacter</taxon>
    </lineage>
</organism>
<dbReference type="AlphaFoldDB" id="A0A1G9M8P1"/>
<evidence type="ECO:0000256" key="5">
    <source>
        <dbReference type="ARBA" id="ARBA00023136"/>
    </source>
</evidence>
<dbReference type="InterPro" id="IPR012902">
    <property type="entry name" value="N_methyl_site"/>
</dbReference>
<keyword evidence="2" id="KW-0488">Methylation</keyword>
<accession>A0A1G9M8P1</accession>
<comment type="subcellular location">
    <subcellularLocation>
        <location evidence="1">Membrane</location>
        <topology evidence="1">Single-pass membrane protein</topology>
    </subcellularLocation>
</comment>
<dbReference type="InterPro" id="IPR045584">
    <property type="entry name" value="Pilin-like"/>
</dbReference>
<keyword evidence="5 6" id="KW-0472">Membrane</keyword>
<dbReference type="InterPro" id="IPR000983">
    <property type="entry name" value="Bac_GSPG_pilin"/>
</dbReference>
<evidence type="ECO:0000256" key="2">
    <source>
        <dbReference type="ARBA" id="ARBA00022481"/>
    </source>
</evidence>
<feature type="transmembrane region" description="Helical" evidence="6">
    <location>
        <begin position="20"/>
        <end position="41"/>
    </location>
</feature>
<evidence type="ECO:0000313" key="8">
    <source>
        <dbReference type="Proteomes" id="UP000214880"/>
    </source>
</evidence>
<evidence type="ECO:0000313" key="7">
    <source>
        <dbReference type="EMBL" id="SDL70321.1"/>
    </source>
</evidence>
<keyword evidence="4 6" id="KW-1133">Transmembrane helix</keyword>
<dbReference type="GO" id="GO:0016020">
    <property type="term" value="C:membrane"/>
    <property type="evidence" value="ECO:0007669"/>
    <property type="project" value="UniProtKB-SubCell"/>
</dbReference>
<dbReference type="GO" id="GO:0015627">
    <property type="term" value="C:type II protein secretion system complex"/>
    <property type="evidence" value="ECO:0007669"/>
    <property type="project" value="InterPro"/>
</dbReference>
<dbReference type="GO" id="GO:0015628">
    <property type="term" value="P:protein secretion by the type II secretion system"/>
    <property type="evidence" value="ECO:0007669"/>
    <property type="project" value="InterPro"/>
</dbReference>
<dbReference type="Proteomes" id="UP000214880">
    <property type="component" value="Unassembled WGS sequence"/>
</dbReference>
<dbReference type="PANTHER" id="PTHR30093">
    <property type="entry name" value="GENERAL SECRETION PATHWAY PROTEIN G"/>
    <property type="match status" value="1"/>
</dbReference>
<keyword evidence="8" id="KW-1185">Reference proteome</keyword>
<dbReference type="PROSITE" id="PS00409">
    <property type="entry name" value="PROKAR_NTER_METHYL"/>
    <property type="match status" value="1"/>
</dbReference>